<dbReference type="EMBL" id="JAAZSR010000634">
    <property type="protein sequence ID" value="NKX52630.1"/>
    <property type="molecule type" value="Genomic_DNA"/>
</dbReference>
<protein>
    <submittedName>
        <fullName evidence="1">Uncharacterized protein</fullName>
    </submittedName>
</protein>
<accession>A0ABX1JTH4</accession>
<evidence type="ECO:0000313" key="2">
    <source>
        <dbReference type="Proteomes" id="UP000523795"/>
    </source>
</evidence>
<gene>
    <name evidence="1" type="ORF">HER39_19050</name>
</gene>
<name>A0ABX1JTH4_9MICC</name>
<reference evidence="1 2" key="1">
    <citation type="submission" date="2020-04" db="EMBL/GenBank/DDBJ databases">
        <authorList>
            <person name="Liu S."/>
        </authorList>
    </citation>
    <scope>NUCLEOTIDE SEQUENCE [LARGE SCALE GENOMIC DNA]</scope>
    <source>
        <strain evidence="1 2">CGMCC 1.15091</strain>
    </source>
</reference>
<comment type="caution">
    <text evidence="1">The sequence shown here is derived from an EMBL/GenBank/DDBJ whole genome shotgun (WGS) entry which is preliminary data.</text>
</comment>
<keyword evidence="2" id="KW-1185">Reference proteome</keyword>
<proteinExistence type="predicted"/>
<dbReference type="Proteomes" id="UP000523795">
    <property type="component" value="Unassembled WGS sequence"/>
</dbReference>
<sequence length="80" mass="8999">MAGKADFLRRFMSMTDKTRNVWGPADRGPVDDPVVHKHDEYENATEAELAEFEIERDEFGHAYAVRKRRETGSEAAGGTA</sequence>
<evidence type="ECO:0000313" key="1">
    <source>
        <dbReference type="EMBL" id="NKX52630.1"/>
    </source>
</evidence>
<organism evidence="1 2">
    <name type="scientific">Arthrobacter deserti</name>
    <dbReference type="NCBI Taxonomy" id="1742687"/>
    <lineage>
        <taxon>Bacteria</taxon>
        <taxon>Bacillati</taxon>
        <taxon>Actinomycetota</taxon>
        <taxon>Actinomycetes</taxon>
        <taxon>Micrococcales</taxon>
        <taxon>Micrococcaceae</taxon>
        <taxon>Arthrobacter</taxon>
    </lineage>
</organism>